<dbReference type="Gene3D" id="3.40.920.10">
    <property type="entry name" value="Pyruvate-ferredoxin oxidoreductase, PFOR, domain III"/>
    <property type="match status" value="1"/>
</dbReference>
<dbReference type="SUPFAM" id="SSF52518">
    <property type="entry name" value="Thiamin diphosphate-binding fold (THDP-binding)"/>
    <property type="match status" value="2"/>
</dbReference>
<dbReference type="InterPro" id="IPR011766">
    <property type="entry name" value="TPP_enzyme_TPP-bd"/>
</dbReference>
<dbReference type="SUPFAM" id="SSF54862">
    <property type="entry name" value="4Fe-4S ferredoxins"/>
    <property type="match status" value="1"/>
</dbReference>
<dbReference type="Pfam" id="PF02775">
    <property type="entry name" value="TPP_enzyme_C"/>
    <property type="match status" value="1"/>
</dbReference>
<reference evidence="3" key="1">
    <citation type="submission" date="2019-06" db="EMBL/GenBank/DDBJ databases">
        <authorList>
            <person name="Murdoch R.W."/>
            <person name="Fathepure B."/>
        </authorList>
    </citation>
    <scope>NUCLEOTIDE SEQUENCE</scope>
</reference>
<dbReference type="AlphaFoldDB" id="A0A5B8RAP8"/>
<dbReference type="InterPro" id="IPR017896">
    <property type="entry name" value="4Fe4S_Fe-S-bd"/>
</dbReference>
<dbReference type="InterPro" id="IPR029061">
    <property type="entry name" value="THDP-binding"/>
</dbReference>
<gene>
    <name evidence="3" type="ORF">KBTEX_02178</name>
</gene>
<dbReference type="InterPro" id="IPR019752">
    <property type="entry name" value="Pyrv/ketoisovalerate_OxRed_cat"/>
</dbReference>
<dbReference type="Pfam" id="PF01558">
    <property type="entry name" value="POR"/>
    <property type="match status" value="1"/>
</dbReference>
<feature type="domain" description="4Fe-4S ferredoxin-type" evidence="2">
    <location>
        <begin position="634"/>
        <end position="666"/>
    </location>
</feature>
<dbReference type="EMBL" id="MN079113">
    <property type="protein sequence ID" value="QEA05850.1"/>
    <property type="molecule type" value="Genomic_DNA"/>
</dbReference>
<dbReference type="PROSITE" id="PS51379">
    <property type="entry name" value="4FE4S_FER_2"/>
    <property type="match status" value="1"/>
</dbReference>
<evidence type="ECO:0000256" key="1">
    <source>
        <dbReference type="ARBA" id="ARBA00023002"/>
    </source>
</evidence>
<dbReference type="SUPFAM" id="SSF53323">
    <property type="entry name" value="Pyruvate-ferredoxin oxidoreductase, PFOR, domain III"/>
    <property type="match status" value="1"/>
</dbReference>
<protein>
    <recommendedName>
        <fullName evidence="2">4Fe-4S ferredoxin-type domain-containing protein</fullName>
    </recommendedName>
</protein>
<proteinExistence type="predicted"/>
<dbReference type="GO" id="GO:0030976">
    <property type="term" value="F:thiamine pyrophosphate binding"/>
    <property type="evidence" value="ECO:0007669"/>
    <property type="project" value="InterPro"/>
</dbReference>
<dbReference type="InterPro" id="IPR052198">
    <property type="entry name" value="IorB_Oxidoreductase"/>
</dbReference>
<accession>A0A5B8RAP8</accession>
<keyword evidence="1" id="KW-0560">Oxidoreductase</keyword>
<dbReference type="InterPro" id="IPR002869">
    <property type="entry name" value="Pyrv_flavodox_OxRed_cen"/>
</dbReference>
<dbReference type="GO" id="GO:0016903">
    <property type="term" value="F:oxidoreductase activity, acting on the aldehyde or oxo group of donors"/>
    <property type="evidence" value="ECO:0007669"/>
    <property type="project" value="InterPro"/>
</dbReference>
<dbReference type="Gene3D" id="3.40.50.970">
    <property type="match status" value="2"/>
</dbReference>
<dbReference type="PANTHER" id="PTHR43854:SF1">
    <property type="entry name" value="INDOLEPYRUVATE OXIDOREDUCTASE SUBUNIT IORB"/>
    <property type="match status" value="1"/>
</dbReference>
<sequence length="1169" mass="127781">MSRRILNGNELVIQGGLEAGFSLYTGYPGSPLADFFTVLHGHRDALAERGIRVTLANSEGNAAAMAAGAKQAGRSTLVAMKSMGLQVAADALSVGNFASPGDTEPDPVTGEPRWPGVVVVVGDDPWSMSTAAPVDSRYLYKHLHMPFLEPATPQELKDWIGHALTLSRRTSLYAGVLLTTFMAEGGGRVATGDWAEVPGAAAALDPRAFDPAQCVMVPPHSHGADVRMTEERFPRVVPALEALDLDRVTGAADARIGFISAGSVYETLHQVMADGGHLEHVSLYKLASSWPLTPARLLPWLRGLDTVVVVEEKRGFLETELIEFCHDHGVSVRVHGKTFADGERGVPGFPAHGGLSYEIIRDRLNELTGLLGMHACRLEPAGTTRVAGTLPPRLPTFCPGCPHRETLSLMKELRRSLEREGVRLLSHGDVGCYSLSFLPPFGEMHDISAMGQGGALAAGMDSFADNPSVVLLGDSTFFHTGMTAISSSVQMGHDITYIVLDNDVTAMTGHQMDPRTGRSVEGRPRPRQDLKTIIRGMGPAEVLEVNPSDRYFYRNVLAETVRRPGTKVIISTKECALTYHARLKAADRKRFADGETKPEQTFFRINTSACEDCRACIDATGCPGLSQTEDAYGTKMTIDPQICVSDGYCTQIMACPSFERVRVIDYHPTKYSALPEVDTDSALPEPAVRKTFEDVIAGNDWRVVVTGVGGSGVTTISRVLAEAATDMNGHDGLGFRFMDQKGLAQRNGRVTGHLTVHREDRAAGPITPMGTGDLVISPDLLDGSEAVGFLAPHGIAVVDETFQLPLSVMLDRGEDAPAPTAADIRGRLREALGERAHLAGARALTHRLLGRNVYASAMLLGVAYQQGGMPFTLHNLREAFARAVPASEFDANWRAFTLGRRFVVEGAEAIARTFGETAAHEDPLAPLHASLRDGTAPWERSGRLANALERATDSLAARLPEIEREHLGQYVHDLLVYDRGARLDDFLADAARLPGLYPDAAHQRIALRALARTYFIKDEVFVSHLLVSPLERERARRRYGHLGRSVEVGHINRPSFDVAGRRIEFDLNPRDWMLRTMRHLRVLRRVLPRWHRRENAIARQIREELLEAVPRLAVDERRRRLMQLDNVKGYRETRYEQAEAVLGAGAATSEFPERAPRTAGVHRPGATAR</sequence>
<dbReference type="PANTHER" id="PTHR43854">
    <property type="entry name" value="INDOLEPYRUVATE OXIDOREDUCTASE SUBUNIT IORB"/>
    <property type="match status" value="1"/>
</dbReference>
<name>A0A5B8RAP8_9ZZZZ</name>
<organism evidence="3">
    <name type="scientific">uncultured organism</name>
    <dbReference type="NCBI Taxonomy" id="155900"/>
    <lineage>
        <taxon>unclassified sequences</taxon>
        <taxon>environmental samples</taxon>
    </lineage>
</organism>
<evidence type="ECO:0000313" key="3">
    <source>
        <dbReference type="EMBL" id="QEA05850.1"/>
    </source>
</evidence>
<evidence type="ECO:0000259" key="2">
    <source>
        <dbReference type="PROSITE" id="PS51379"/>
    </source>
</evidence>